<feature type="domain" description="SH3b" evidence="2">
    <location>
        <begin position="110"/>
        <end position="165"/>
    </location>
</feature>
<gene>
    <name evidence="3" type="ORF">J4P90_18730</name>
</gene>
<dbReference type="Proteomes" id="UP000677611">
    <property type="component" value="Unassembled WGS sequence"/>
</dbReference>
<reference evidence="3 4" key="1">
    <citation type="submission" date="2021-03" db="EMBL/GenBank/DDBJ databases">
        <title>Identification of novel Bacillus strains.</title>
        <authorList>
            <person name="Xiao Z."/>
            <person name="Li Y."/>
            <person name="Shen J."/>
        </authorList>
    </citation>
    <scope>NUCLEOTIDE SEQUENCE [LARGE SCALE GENOMIC DNA]</scope>
    <source>
        <strain evidence="3 4">SY8</strain>
    </source>
</reference>
<dbReference type="PROSITE" id="PS51781">
    <property type="entry name" value="SH3B"/>
    <property type="match status" value="2"/>
</dbReference>
<evidence type="ECO:0000313" key="4">
    <source>
        <dbReference type="Proteomes" id="UP000677611"/>
    </source>
</evidence>
<feature type="chain" id="PRO_5046897586" evidence="1">
    <location>
        <begin position="28"/>
        <end position="165"/>
    </location>
</feature>
<dbReference type="PANTHER" id="PTHR34408">
    <property type="entry name" value="FAMILY PROTEIN, PUTATIVE-RELATED"/>
    <property type="match status" value="1"/>
</dbReference>
<dbReference type="EMBL" id="JAGDQJ010000021">
    <property type="protein sequence ID" value="MBO1627231.1"/>
    <property type="molecule type" value="Genomic_DNA"/>
</dbReference>
<keyword evidence="1" id="KW-0732">Signal</keyword>
<dbReference type="RefSeq" id="WP_208018644.1">
    <property type="nucleotide sequence ID" value="NZ_JAGDQJ010000021.1"/>
</dbReference>
<sequence>MRKTTKQIITTTFLATAASLISTNAFAQEENSATVNATNLNIREQPTTQSKVVGKLKKGTTVQVLGKEKDWAKISHDGKEGYVSLQFLKMKVSEPNVETKQQPTINSEKKETGVVTATRLNVRNNPVLGSSIVGYVTKNEKVTILGKANGWAKISYKGREGYISL</sequence>
<evidence type="ECO:0000256" key="1">
    <source>
        <dbReference type="SAM" id="SignalP"/>
    </source>
</evidence>
<dbReference type="Pfam" id="PF08239">
    <property type="entry name" value="SH3_3"/>
    <property type="match status" value="2"/>
</dbReference>
<accession>A0ABS3P228</accession>
<organism evidence="3 4">
    <name type="scientific">Bacillus arachidis</name>
    <dbReference type="NCBI Taxonomy" id="2819290"/>
    <lineage>
        <taxon>Bacteria</taxon>
        <taxon>Bacillati</taxon>
        <taxon>Bacillota</taxon>
        <taxon>Bacilli</taxon>
        <taxon>Bacillales</taxon>
        <taxon>Bacillaceae</taxon>
        <taxon>Bacillus</taxon>
    </lineage>
</organism>
<evidence type="ECO:0000313" key="3">
    <source>
        <dbReference type="EMBL" id="MBO1627231.1"/>
    </source>
</evidence>
<dbReference type="InterPro" id="IPR003646">
    <property type="entry name" value="SH3-like_bac-type"/>
</dbReference>
<evidence type="ECO:0000259" key="2">
    <source>
        <dbReference type="PROSITE" id="PS51781"/>
    </source>
</evidence>
<dbReference type="SMART" id="SM00287">
    <property type="entry name" value="SH3b"/>
    <property type="match status" value="2"/>
</dbReference>
<keyword evidence="4" id="KW-1185">Reference proteome</keyword>
<dbReference type="PANTHER" id="PTHR34408:SF1">
    <property type="entry name" value="GLYCOSYL HYDROLASE FAMILY 19 DOMAIN-CONTAINING PROTEIN HI_1415"/>
    <property type="match status" value="1"/>
</dbReference>
<feature type="signal peptide" evidence="1">
    <location>
        <begin position="1"/>
        <end position="27"/>
    </location>
</feature>
<protein>
    <submittedName>
        <fullName evidence="3">SH3 domain-containing protein</fullName>
    </submittedName>
</protein>
<dbReference type="InterPro" id="IPR052354">
    <property type="entry name" value="Cell_Wall_Dynamics_Protein"/>
</dbReference>
<feature type="non-terminal residue" evidence="3">
    <location>
        <position position="165"/>
    </location>
</feature>
<dbReference type="InterPro" id="IPR036028">
    <property type="entry name" value="SH3-like_dom_sf"/>
</dbReference>
<feature type="domain" description="SH3b" evidence="2">
    <location>
        <begin position="30"/>
        <end position="92"/>
    </location>
</feature>
<dbReference type="Gene3D" id="2.30.30.40">
    <property type="entry name" value="SH3 Domains"/>
    <property type="match status" value="2"/>
</dbReference>
<comment type="caution">
    <text evidence="3">The sequence shown here is derived from an EMBL/GenBank/DDBJ whole genome shotgun (WGS) entry which is preliminary data.</text>
</comment>
<name>A0ABS3P228_9BACI</name>
<dbReference type="SUPFAM" id="SSF50044">
    <property type="entry name" value="SH3-domain"/>
    <property type="match status" value="1"/>
</dbReference>
<proteinExistence type="predicted"/>